<gene>
    <name evidence="3" type="ORF">RHAB15C_0000270</name>
</gene>
<feature type="coiled-coil region" evidence="1">
    <location>
        <begin position="126"/>
        <end position="250"/>
    </location>
</feature>
<name>A0ABX8Z1F9_9BACT</name>
<evidence type="ECO:0000313" key="4">
    <source>
        <dbReference type="Proteomes" id="UP000822862"/>
    </source>
</evidence>
<keyword evidence="2" id="KW-0472">Membrane</keyword>
<keyword evidence="2" id="KW-1133">Transmembrane helix</keyword>
<dbReference type="Gene3D" id="1.10.287.1490">
    <property type="match status" value="1"/>
</dbReference>
<sequence length="276" mass="30394">MLTQELHSSSTSLIQYDSQSFSQKINKHSLAYTVKKTAAVSCMILGGAFLLTGVTLVGIVTGGLAIPIAAPFVLGSLGAAGITGGGCVLGSMKVNRAAQKVLVAAHLIEQETENLEQQLKEQGPIVASLAEKLENLQIQAESLEKILDQGDQELEEADQKIEQTKKQKKEFEKGLNKIQSLTHSLNETLTKLQNIPTSDKELKTLEKQIDKMTKKLDQLNENVLRIEPSLKEHNKELQQLKKNLIYLQGIKLSLEQPSTELEKIAYSIRSKNKRPG</sequence>
<evidence type="ECO:0000256" key="1">
    <source>
        <dbReference type="SAM" id="Coils"/>
    </source>
</evidence>
<feature type="transmembrane region" description="Helical" evidence="2">
    <location>
        <begin position="37"/>
        <end position="60"/>
    </location>
</feature>
<dbReference type="SUPFAM" id="SSF57997">
    <property type="entry name" value="Tropomyosin"/>
    <property type="match status" value="1"/>
</dbReference>
<accession>A0ABX8Z1F9</accession>
<proteinExistence type="predicted"/>
<protein>
    <submittedName>
        <fullName evidence="3">Chromosome partition protein Smc</fullName>
    </submittedName>
</protein>
<feature type="transmembrane region" description="Helical" evidence="2">
    <location>
        <begin position="66"/>
        <end position="90"/>
    </location>
</feature>
<keyword evidence="2" id="KW-0812">Transmembrane</keyword>
<reference evidence="3 4" key="1">
    <citation type="submission" date="2021-05" db="EMBL/GenBank/DDBJ databases">
        <title>Ecology and evolution of chlamydial symbionts of arthropods.</title>
        <authorList>
            <person name="Halter T."/>
            <person name="Sixt B.S."/>
            <person name="Toenshoff E.R."/>
            <person name="Koestlbacher S."/>
            <person name="Schulz F."/>
            <person name="Kostanjsek R."/>
            <person name="Collingro A."/>
            <person name="Hendrickx F."/>
            <person name="Horn M."/>
        </authorList>
    </citation>
    <scope>NUCLEOTIDE SEQUENCE [LARGE SCALE GENOMIC DNA]</scope>
    <source>
        <strain evidence="3 4">15C</strain>
    </source>
</reference>
<keyword evidence="4" id="KW-1185">Reference proteome</keyword>
<evidence type="ECO:0000256" key="2">
    <source>
        <dbReference type="SAM" id="Phobius"/>
    </source>
</evidence>
<organism evidence="3 4">
    <name type="scientific">Candidatus Rhabdochlamydia porcellionis</name>
    <dbReference type="NCBI Taxonomy" id="225148"/>
    <lineage>
        <taxon>Bacteria</taxon>
        <taxon>Pseudomonadati</taxon>
        <taxon>Chlamydiota</taxon>
        <taxon>Chlamydiia</taxon>
        <taxon>Parachlamydiales</taxon>
        <taxon>Candidatus Rhabdochlamydiaceae</taxon>
        <taxon>Candidatus Rhabdochlamydia</taxon>
    </lineage>
</organism>
<dbReference type="RefSeq" id="WP_194845479.1">
    <property type="nucleotide sequence ID" value="NZ_CP075585.1"/>
</dbReference>
<evidence type="ECO:0000313" key="3">
    <source>
        <dbReference type="EMBL" id="QZA58397.1"/>
    </source>
</evidence>
<keyword evidence="1" id="KW-0175">Coiled coil</keyword>
<dbReference type="Proteomes" id="UP000822862">
    <property type="component" value="Chromosome"/>
</dbReference>
<dbReference type="EMBL" id="CP075585">
    <property type="protein sequence ID" value="QZA58397.1"/>
    <property type="molecule type" value="Genomic_DNA"/>
</dbReference>